<dbReference type="HOGENOM" id="CLU_027634_5_2_2"/>
<dbReference type="Pfam" id="PF00294">
    <property type="entry name" value="PfkB"/>
    <property type="match status" value="1"/>
</dbReference>
<dbReference type="InterPro" id="IPR011611">
    <property type="entry name" value="PfkB_dom"/>
</dbReference>
<organism evidence="5 6">
    <name type="scientific">Methanocorpusculum labreanum (strain ATCC 43576 / DSM 4855 / Z)</name>
    <dbReference type="NCBI Taxonomy" id="410358"/>
    <lineage>
        <taxon>Archaea</taxon>
        <taxon>Methanobacteriati</taxon>
        <taxon>Methanobacteriota</taxon>
        <taxon>Stenosarchaea group</taxon>
        <taxon>Methanomicrobia</taxon>
        <taxon>Methanomicrobiales</taxon>
        <taxon>Methanocorpusculaceae</taxon>
        <taxon>Methanocorpusculum</taxon>
    </lineage>
</organism>
<dbReference type="SUPFAM" id="SSF53613">
    <property type="entry name" value="Ribokinase-like"/>
    <property type="match status" value="1"/>
</dbReference>
<dbReference type="InterPro" id="IPR002173">
    <property type="entry name" value="Carboh/pur_kinase_PfkB_CS"/>
</dbReference>
<keyword evidence="3 5" id="KW-0418">Kinase</keyword>
<dbReference type="InterPro" id="IPR002139">
    <property type="entry name" value="Ribo/fructo_kinase"/>
</dbReference>
<evidence type="ECO:0000313" key="6">
    <source>
        <dbReference type="Proteomes" id="UP000000365"/>
    </source>
</evidence>
<dbReference type="GO" id="GO:0016301">
    <property type="term" value="F:kinase activity"/>
    <property type="evidence" value="ECO:0007669"/>
    <property type="project" value="UniProtKB-KW"/>
</dbReference>
<dbReference type="AlphaFoldDB" id="A2SRZ7"/>
<evidence type="ECO:0000259" key="4">
    <source>
        <dbReference type="Pfam" id="PF00294"/>
    </source>
</evidence>
<reference evidence="5 6" key="1">
    <citation type="journal article" date="2009" name="Stand. Genomic Sci.">
        <title>Complete genome sequence of Methanocorpusculum labreanum type strain Z.</title>
        <authorList>
            <person name="Anderson I.J."/>
            <person name="Sieprawska-Lupa M."/>
            <person name="Goltsman E."/>
            <person name="Lapidus A."/>
            <person name="Copeland A."/>
            <person name="Glavina Del Rio T."/>
            <person name="Tice H."/>
            <person name="Dalin E."/>
            <person name="Barry K."/>
            <person name="Pitluck S."/>
            <person name="Hauser L."/>
            <person name="Land M."/>
            <person name="Lucas S."/>
            <person name="Richardson P."/>
            <person name="Whitman W.B."/>
            <person name="Kyrpides N.C."/>
        </authorList>
    </citation>
    <scope>NUCLEOTIDE SEQUENCE [LARGE SCALE GENOMIC DNA]</scope>
    <source>
        <strain evidence="6">ATCC 43576 / DSM 4855 / Z</strain>
    </source>
</reference>
<sequence length="298" mass="32435">MKLPSEMISVSGHLCVDYIITVDEYPPIGESRRVSERRIYFGGGAANIAAGIARLGGQAELICAVGCDFPGSEYEKYLEELGVKTTVFQSEKNSSTAFMVNNAAGDQVTYFEWGAGEAFARATPPKCEFVHMATGDAAFNINIAKQAEFASLDPGQDVKYYTADDLTTLLGEIDMLICNNYEIDIIKETLSCSEKDILDSVPFTIITHGKAGSSLYFDGKTEQIPAVFVEAKDPTGAGDAYRAGFFTAWKKGYDPVTCAKIGAVTSSFVVEMIGTQTNLPDWKRMAERYKTAFGKLEP</sequence>
<keyword evidence="6" id="KW-1185">Reference proteome</keyword>
<dbReference type="Gene3D" id="3.40.1190.20">
    <property type="match status" value="1"/>
</dbReference>
<dbReference type="GeneID" id="4795859"/>
<dbReference type="InterPro" id="IPR029056">
    <property type="entry name" value="Ribokinase-like"/>
</dbReference>
<keyword evidence="2 5" id="KW-0808">Transferase</keyword>
<name>A2SRZ7_METLZ</name>
<proteinExistence type="inferred from homology"/>
<dbReference type="PROSITE" id="PS00583">
    <property type="entry name" value="PFKB_KINASES_1"/>
    <property type="match status" value="1"/>
</dbReference>
<dbReference type="KEGG" id="mla:Mlab_0932"/>
<dbReference type="PANTHER" id="PTHR10584">
    <property type="entry name" value="SUGAR KINASE"/>
    <property type="match status" value="1"/>
</dbReference>
<dbReference type="PRINTS" id="PR00990">
    <property type="entry name" value="RIBOKINASE"/>
</dbReference>
<evidence type="ECO:0000256" key="2">
    <source>
        <dbReference type="ARBA" id="ARBA00022679"/>
    </source>
</evidence>
<dbReference type="STRING" id="410358.Mlab_0932"/>
<protein>
    <submittedName>
        <fullName evidence="5">Inosine-guanosine kinase / cytidine kinase</fullName>
        <ecNumber evidence="5">2.7.1.-</ecNumber>
    </submittedName>
</protein>
<dbReference type="GO" id="GO:0006796">
    <property type="term" value="P:phosphate-containing compound metabolic process"/>
    <property type="evidence" value="ECO:0007669"/>
    <property type="project" value="UniProtKB-ARBA"/>
</dbReference>
<gene>
    <name evidence="5" type="ordered locus">Mlab_0932</name>
</gene>
<accession>A2SRZ7</accession>
<dbReference type="EMBL" id="CP000559">
    <property type="protein sequence ID" value="ABN07103.1"/>
    <property type="molecule type" value="Genomic_DNA"/>
</dbReference>
<dbReference type="EC" id="2.7.1.-" evidence="5"/>
<dbReference type="PANTHER" id="PTHR10584:SF166">
    <property type="entry name" value="RIBOKINASE"/>
    <property type="match status" value="1"/>
</dbReference>
<evidence type="ECO:0000313" key="5">
    <source>
        <dbReference type="EMBL" id="ABN07103.1"/>
    </source>
</evidence>
<evidence type="ECO:0000256" key="3">
    <source>
        <dbReference type="ARBA" id="ARBA00022777"/>
    </source>
</evidence>
<dbReference type="Proteomes" id="UP000000365">
    <property type="component" value="Chromosome"/>
</dbReference>
<evidence type="ECO:0000256" key="1">
    <source>
        <dbReference type="ARBA" id="ARBA00010688"/>
    </source>
</evidence>
<dbReference type="RefSeq" id="WP_011833304.1">
    <property type="nucleotide sequence ID" value="NC_008942.1"/>
</dbReference>
<feature type="domain" description="Carbohydrate kinase PfkB" evidence="4">
    <location>
        <begin position="7"/>
        <end position="281"/>
    </location>
</feature>
<comment type="similarity">
    <text evidence="1">Belongs to the carbohydrate kinase PfkB family.</text>
</comment>
<dbReference type="eggNOG" id="arCOG00014">
    <property type="taxonomic scope" value="Archaea"/>
</dbReference>